<evidence type="ECO:0000313" key="7">
    <source>
        <dbReference type="EMBL" id="KAF9680940.1"/>
    </source>
</evidence>
<keyword evidence="5 6" id="KW-0539">Nucleus</keyword>
<dbReference type="Gene3D" id="1.20.120.420">
    <property type="entry name" value="translation initiation factor eif-2b, domain 1"/>
    <property type="match status" value="1"/>
</dbReference>
<dbReference type="GO" id="GO:0005634">
    <property type="term" value="C:nucleus"/>
    <property type="evidence" value="ECO:0007669"/>
    <property type="project" value="UniProtKB-SubCell"/>
</dbReference>
<feature type="active site" description="Proton donor" evidence="6">
    <location>
        <position position="246"/>
    </location>
</feature>
<evidence type="ECO:0000256" key="5">
    <source>
        <dbReference type="ARBA" id="ARBA00023242"/>
    </source>
</evidence>
<evidence type="ECO:0000256" key="1">
    <source>
        <dbReference type="ARBA" id="ARBA00022490"/>
    </source>
</evidence>
<feature type="site" description="Transition state stabilizer" evidence="6">
    <location>
        <position position="166"/>
    </location>
</feature>
<proteinExistence type="inferred from homology"/>
<dbReference type="FunFam" id="1.20.120.420:FF:000002">
    <property type="entry name" value="Methylthioribose-1-phosphate isomerase"/>
    <property type="match status" value="1"/>
</dbReference>
<dbReference type="InterPro" id="IPR005251">
    <property type="entry name" value="IF-M1Pi"/>
</dbReference>
<keyword evidence="3 6" id="KW-0486">Methionine biosynthesis</keyword>
<dbReference type="EC" id="5.3.1.23" evidence="6"/>
<keyword evidence="2 6" id="KW-0028">Amino-acid biosynthesis</keyword>
<dbReference type="InterPro" id="IPR042529">
    <property type="entry name" value="IF_2B-like_C"/>
</dbReference>
<comment type="similarity">
    <text evidence="6">Belongs to the eIF-2B alpha/beta/delta subunits family. MtnA subfamily.</text>
</comment>
<organism evidence="7 8">
    <name type="scientific">Salix dunnii</name>
    <dbReference type="NCBI Taxonomy" id="1413687"/>
    <lineage>
        <taxon>Eukaryota</taxon>
        <taxon>Viridiplantae</taxon>
        <taxon>Streptophyta</taxon>
        <taxon>Embryophyta</taxon>
        <taxon>Tracheophyta</taxon>
        <taxon>Spermatophyta</taxon>
        <taxon>Magnoliopsida</taxon>
        <taxon>eudicotyledons</taxon>
        <taxon>Gunneridae</taxon>
        <taxon>Pentapetalae</taxon>
        <taxon>rosids</taxon>
        <taxon>fabids</taxon>
        <taxon>Malpighiales</taxon>
        <taxon>Salicaceae</taxon>
        <taxon>Saliceae</taxon>
        <taxon>Salix</taxon>
    </lineage>
</organism>
<dbReference type="HAMAP" id="MF_01678">
    <property type="entry name" value="Salvage_MtnA"/>
    <property type="match status" value="1"/>
</dbReference>
<dbReference type="InterPro" id="IPR000649">
    <property type="entry name" value="IF-2B-related"/>
</dbReference>
<dbReference type="SUPFAM" id="SSF100950">
    <property type="entry name" value="NagB/RpiA/CoA transferase-like"/>
    <property type="match status" value="1"/>
</dbReference>
<dbReference type="InterPro" id="IPR011559">
    <property type="entry name" value="Initiation_fac_2B_a/b/d"/>
</dbReference>
<dbReference type="Gene3D" id="3.40.50.10470">
    <property type="entry name" value="Translation initiation factor eif-2b, domain 2"/>
    <property type="match status" value="1"/>
</dbReference>
<evidence type="ECO:0000256" key="3">
    <source>
        <dbReference type="ARBA" id="ARBA00023167"/>
    </source>
</evidence>
<evidence type="ECO:0000256" key="6">
    <source>
        <dbReference type="HAMAP-Rule" id="MF_03119"/>
    </source>
</evidence>
<keyword evidence="1 6" id="KW-0963">Cytoplasm</keyword>
<dbReference type="GO" id="GO:0019509">
    <property type="term" value="P:L-methionine salvage from methylthioadenosine"/>
    <property type="evidence" value="ECO:0007669"/>
    <property type="project" value="UniProtKB-UniRule"/>
</dbReference>
<keyword evidence="4 6" id="KW-0413">Isomerase</keyword>
<dbReference type="InterPro" id="IPR027363">
    <property type="entry name" value="M1Pi_N"/>
</dbReference>
<dbReference type="FunFam" id="3.40.50.10470:FF:000003">
    <property type="entry name" value="Methylthioribose-1-phosphate isomerase"/>
    <property type="match status" value="1"/>
</dbReference>
<gene>
    <name evidence="7" type="ORF">SADUNF_Sadunf06G0173800</name>
</gene>
<accession>A0A835K0R0</accession>
<dbReference type="OrthoDB" id="2461at2759"/>
<evidence type="ECO:0000256" key="2">
    <source>
        <dbReference type="ARBA" id="ARBA00022605"/>
    </source>
</evidence>
<dbReference type="NCBIfam" id="TIGR00524">
    <property type="entry name" value="eIF-2B_rel"/>
    <property type="match status" value="1"/>
</dbReference>
<dbReference type="AlphaFoldDB" id="A0A835K0R0"/>
<comment type="subcellular location">
    <subcellularLocation>
        <location evidence="6">Cytoplasm</location>
    </subcellularLocation>
    <subcellularLocation>
        <location evidence="6">Nucleus</location>
    </subcellularLocation>
</comment>
<dbReference type="NCBIfam" id="NF004326">
    <property type="entry name" value="PRK05720.1"/>
    <property type="match status" value="1"/>
</dbReference>
<dbReference type="InterPro" id="IPR037171">
    <property type="entry name" value="NagB/RpiA_transferase-like"/>
</dbReference>
<dbReference type="PANTHER" id="PTHR43475">
    <property type="entry name" value="METHYLTHIORIBOSE-1-PHOSPHATE ISOMERASE"/>
    <property type="match status" value="1"/>
</dbReference>
<dbReference type="UniPathway" id="UPA00904">
    <property type="reaction ID" value="UER00874"/>
</dbReference>
<protein>
    <recommendedName>
        <fullName evidence="6">Methylthioribose-1-phosphate isomerase</fullName>
        <shortName evidence="6">M1Pi</shortName>
        <shortName evidence="6">MTR-1-P isomerase</shortName>
        <ecNumber evidence="6">5.3.1.23</ecNumber>
    </recommendedName>
    <alternativeName>
        <fullName evidence="6">S-methyl-5-thioribose-1-phosphate isomerase</fullName>
    </alternativeName>
    <alternativeName>
        <fullName evidence="6">Translation initiation factor eIF-2B subunit alpha/beta/delta-like protein</fullName>
    </alternativeName>
</protein>
<keyword evidence="8" id="KW-1185">Reference proteome</keyword>
<comment type="caution">
    <text evidence="7">The sequence shown here is derived from an EMBL/GenBank/DDBJ whole genome shotgun (WGS) entry which is preliminary data.</text>
</comment>
<dbReference type="Proteomes" id="UP000657918">
    <property type="component" value="Unassembled WGS sequence"/>
</dbReference>
<comment type="catalytic activity">
    <reaction evidence="6">
        <text>5-(methylsulfanyl)-alpha-D-ribose 1-phosphate = 5-(methylsulfanyl)-D-ribulose 1-phosphate</text>
        <dbReference type="Rhea" id="RHEA:19989"/>
        <dbReference type="ChEBI" id="CHEBI:58533"/>
        <dbReference type="ChEBI" id="CHEBI:58548"/>
        <dbReference type="EC" id="5.3.1.23"/>
    </reaction>
</comment>
<dbReference type="NCBIfam" id="TIGR00512">
    <property type="entry name" value="salvage_mtnA"/>
    <property type="match status" value="1"/>
</dbReference>
<comment type="pathway">
    <text evidence="6">Amino-acid biosynthesis; L-methionine biosynthesis via salvage pathway; L-methionine from S-methyl-5-thio-alpha-D-ribose 1-phosphate: step 1/6.</text>
</comment>
<dbReference type="PANTHER" id="PTHR43475:SF1">
    <property type="entry name" value="METHYLTHIORIBOSE-1-PHOSPHATE ISOMERASE"/>
    <property type="match status" value="1"/>
</dbReference>
<dbReference type="GO" id="GO:0046523">
    <property type="term" value="F:S-methyl-5-thioribose-1-phosphate isomerase activity"/>
    <property type="evidence" value="ECO:0007669"/>
    <property type="project" value="UniProtKB-UniRule"/>
</dbReference>
<evidence type="ECO:0000256" key="4">
    <source>
        <dbReference type="ARBA" id="ARBA00023235"/>
    </source>
</evidence>
<dbReference type="Pfam" id="PF01008">
    <property type="entry name" value="IF-2B"/>
    <property type="match status" value="1"/>
</dbReference>
<dbReference type="EMBL" id="JADGMS010000006">
    <property type="protein sequence ID" value="KAF9680940.1"/>
    <property type="molecule type" value="Genomic_DNA"/>
</dbReference>
<reference evidence="7 8" key="1">
    <citation type="submission" date="2020-10" db="EMBL/GenBank/DDBJ databases">
        <title>Plant Genome Project.</title>
        <authorList>
            <person name="Zhang R.-G."/>
        </authorList>
    </citation>
    <scope>NUCLEOTIDE SEQUENCE [LARGE SCALE GENOMIC DNA]</scope>
    <source>
        <strain evidence="7">FAFU-HL-1</strain>
        <tissue evidence="7">Leaf</tissue>
    </source>
</reference>
<name>A0A835K0R0_9ROSI</name>
<sequence length="367" mass="38573">MDLNVTTLSSLSATIVRKLPLETTYLDIKDASDGWLAIREMVVRGAPAIAIAAALSLAVEVYNLENYNGTPVEAASFLAGKLDYLVSSRPTAVNLSDAATKLKEVVSKAAAAAASNCQDVFQAYIEAAENMLADDVASNKAIGSYGARFIQNQQEDRTKLSVMTHCNTGSLATAGYGTALGVIRALHSEGVLERAYCTETRPFNQGSRLTAFELVHEKIPATLIADSAAAALMKDSKVSALIVGADRVAANGDTANKIGTYSLALCAMHHNIPFFVAAPLTSIDSSLSSGKEIIIEERSPKELLNARGGLGEQVAASGISVWNPAFDVTPASLISGIITEKGVITKTGTDDFDIKGFIKRAVGQCIA</sequence>
<evidence type="ECO:0000313" key="8">
    <source>
        <dbReference type="Proteomes" id="UP000657918"/>
    </source>
</evidence>
<comment type="function">
    <text evidence="6">Catalyzes the interconversion of methylthioribose-1-phosphate (MTR-1-P) into methylthioribulose-1-phosphate (MTRu-1-P).</text>
</comment>
<dbReference type="GO" id="GO:0005737">
    <property type="term" value="C:cytoplasm"/>
    <property type="evidence" value="ECO:0007669"/>
    <property type="project" value="UniProtKB-SubCell"/>
</dbReference>